<dbReference type="Gene3D" id="3.60.10.10">
    <property type="entry name" value="Endonuclease/exonuclease/phosphatase"/>
    <property type="match status" value="1"/>
</dbReference>
<evidence type="ECO:0000259" key="2">
    <source>
        <dbReference type="Pfam" id="PF14111"/>
    </source>
</evidence>
<dbReference type="InterPro" id="IPR025558">
    <property type="entry name" value="DUF4283"/>
</dbReference>
<gene>
    <name evidence="3" type="ORF">RHGRI_020999</name>
</gene>
<dbReference type="PANTHER" id="PTHR34427:SF10">
    <property type="entry name" value="DUF4283 DOMAIN-CONTAINING PROTEIN"/>
    <property type="match status" value="1"/>
</dbReference>
<proteinExistence type="predicted"/>
<evidence type="ECO:0000259" key="1">
    <source>
        <dbReference type="Pfam" id="PF03372"/>
    </source>
</evidence>
<accession>A0AAV6JIG8</accession>
<dbReference type="GO" id="GO:0003824">
    <property type="term" value="F:catalytic activity"/>
    <property type="evidence" value="ECO:0007669"/>
    <property type="project" value="InterPro"/>
</dbReference>
<dbReference type="Proteomes" id="UP000823749">
    <property type="component" value="Chromosome 7"/>
</dbReference>
<comment type="caution">
    <text evidence="3">The sequence shown here is derived from an EMBL/GenBank/DDBJ whole genome shotgun (WGS) entry which is preliminary data.</text>
</comment>
<reference evidence="3" key="1">
    <citation type="submission" date="2020-08" db="EMBL/GenBank/DDBJ databases">
        <title>Plant Genome Project.</title>
        <authorList>
            <person name="Zhang R.-G."/>
        </authorList>
    </citation>
    <scope>NUCLEOTIDE SEQUENCE</scope>
    <source>
        <strain evidence="3">WSP0</strain>
        <tissue evidence="3">Leaf</tissue>
    </source>
</reference>
<evidence type="ECO:0000313" key="3">
    <source>
        <dbReference type="EMBL" id="KAG5540961.1"/>
    </source>
</evidence>
<dbReference type="SUPFAM" id="SSF56219">
    <property type="entry name" value="DNase I-like"/>
    <property type="match status" value="1"/>
</dbReference>
<dbReference type="PANTHER" id="PTHR34427">
    <property type="entry name" value="DUF4283 DOMAIN PROTEIN"/>
    <property type="match status" value="1"/>
</dbReference>
<dbReference type="EMBL" id="JACTNZ010000007">
    <property type="protein sequence ID" value="KAG5540961.1"/>
    <property type="molecule type" value="Genomic_DNA"/>
</dbReference>
<dbReference type="InterPro" id="IPR036691">
    <property type="entry name" value="Endo/exonu/phosph_ase_sf"/>
</dbReference>
<evidence type="ECO:0008006" key="5">
    <source>
        <dbReference type="Google" id="ProtNLM"/>
    </source>
</evidence>
<sequence length="963" mass="108772">MFDRRRKSLVQVGCISVELVDEGVGEGLRFALVERGRGVRREIRVTEIELLWLCLIFEDASSRYDKEFSRSYGGFVRRLHVDRLVFEREFQLRLRVKDGGRVWFAMLLELSGNGGWVDISRNFLAFCVWKRADGLIDDRSYKDVANIGGWPVNTVVVEMEGRRRRVCDVEVRAESSESNMRFLGRCLVGRLEDRSMALPEAMEVQRWAQKMWKVSAGVHVQELGGASFLFTLPSAEEALRVLRGRWSLGGRRLDLERWSPFGCCVKQGSGISEVWVRILGLPLHLWDFAVFKEIGEFCGGFLRVDEETSMRLHLRWARIAVRAVPELIPRSVKVAVGGWTYELPLWVENGPTVVFNHSLELEKGGDGGPHGVTVGEGIGKGAREMTRGSDVFQASGSSNRSSYGLRSFSKFESRHGFESGPRREASRRVSRLGLPVKTSLVELKNRKWVKKGDPGGGPSFGGSSSIRSGREMLKENQIFRALSRSDKEGRTDDDGCRSQTLVDSSEVCIFTDRSSPSFSSAFSFLEEGESGAVQRGCPLLSDSNLSWDSETVNIIQAGEKASMEKVVEDNCAGVRVSSVNVSGQSSMSVEEKEVGGELSVWSCQTEEELFHQLGWVQELVDGGLVGNDSESFPVEIRELEGTWNDIDLLSIGMSHAEVSKWVLKRINGFSKFLGVSLDGFEDRAMKLFADIEEKWRNEVGQNVNRGGSKASKGARELKSWNVSGLNARDKMVVVKTLLREWKADVACLQETKLRNVSREVVRELCGSRWVDWILLDATGAAGGVLVLWDSRVVERIDVEVGMFSVSCLFKNVEDGFRWVFTGVYGPVIHRLREDMWEELSAVAFRWDAPWCVGGDFNVVRFPHERWVCNSISRKMRRFSDLIGELELIDPPLSGSNFTWFGAQDIRNVEEFGHLKYQKANVVDVIRRWDLEEQLRELREEEKVLRDNAKEEFGKIAKLEEIRN</sequence>
<feature type="domain" description="Endonuclease/exonuclease/phosphatase" evidence="1">
    <location>
        <begin position="719"/>
        <end position="865"/>
    </location>
</feature>
<evidence type="ECO:0000313" key="4">
    <source>
        <dbReference type="Proteomes" id="UP000823749"/>
    </source>
</evidence>
<protein>
    <recommendedName>
        <fullName evidence="5">DUF4283 domain-containing protein</fullName>
    </recommendedName>
</protein>
<name>A0AAV6JIG8_9ERIC</name>
<keyword evidence="4" id="KW-1185">Reference proteome</keyword>
<dbReference type="Pfam" id="PF03372">
    <property type="entry name" value="Exo_endo_phos"/>
    <property type="match status" value="1"/>
</dbReference>
<feature type="domain" description="DUF4283" evidence="2">
    <location>
        <begin position="183"/>
        <end position="261"/>
    </location>
</feature>
<dbReference type="AlphaFoldDB" id="A0AAV6JIG8"/>
<organism evidence="3 4">
    <name type="scientific">Rhododendron griersonianum</name>
    <dbReference type="NCBI Taxonomy" id="479676"/>
    <lineage>
        <taxon>Eukaryota</taxon>
        <taxon>Viridiplantae</taxon>
        <taxon>Streptophyta</taxon>
        <taxon>Embryophyta</taxon>
        <taxon>Tracheophyta</taxon>
        <taxon>Spermatophyta</taxon>
        <taxon>Magnoliopsida</taxon>
        <taxon>eudicotyledons</taxon>
        <taxon>Gunneridae</taxon>
        <taxon>Pentapetalae</taxon>
        <taxon>asterids</taxon>
        <taxon>Ericales</taxon>
        <taxon>Ericaceae</taxon>
        <taxon>Ericoideae</taxon>
        <taxon>Rhodoreae</taxon>
        <taxon>Rhododendron</taxon>
    </lineage>
</organism>
<dbReference type="Pfam" id="PF14111">
    <property type="entry name" value="DUF4283"/>
    <property type="match status" value="1"/>
</dbReference>
<dbReference type="InterPro" id="IPR005135">
    <property type="entry name" value="Endo/exonuclease/phosphatase"/>
</dbReference>